<dbReference type="InterPro" id="IPR015421">
    <property type="entry name" value="PyrdxlP-dep_Trfase_major"/>
</dbReference>
<dbReference type="SUPFAM" id="SSF53383">
    <property type="entry name" value="PLP-dependent transferases"/>
    <property type="match status" value="1"/>
</dbReference>
<protein>
    <submittedName>
        <fullName evidence="5">Threonine aldolase</fullName>
    </submittedName>
</protein>
<dbReference type="EMBL" id="CP008889">
    <property type="protein sequence ID" value="AIF41122.1"/>
    <property type="molecule type" value="Genomic_DNA"/>
</dbReference>
<organism evidence="5 6">
    <name type="scientific">Dermacoccus nishinomiyaensis</name>
    <dbReference type="NCBI Taxonomy" id="1274"/>
    <lineage>
        <taxon>Bacteria</taxon>
        <taxon>Bacillati</taxon>
        <taxon>Actinomycetota</taxon>
        <taxon>Actinomycetes</taxon>
        <taxon>Micrococcales</taxon>
        <taxon>Dermacoccaceae</taxon>
        <taxon>Dermacoccus</taxon>
    </lineage>
</organism>
<dbReference type="InterPro" id="IPR015424">
    <property type="entry name" value="PyrdxlP-dep_Trfase"/>
</dbReference>
<keyword evidence="3" id="KW-0663">Pyridoxal phosphate</keyword>
<dbReference type="RefSeq" id="WP_006943470.1">
    <property type="nucleotide sequence ID" value="NZ_CP008889.1"/>
</dbReference>
<dbReference type="eggNOG" id="COG2008">
    <property type="taxonomic scope" value="Bacteria"/>
</dbReference>
<dbReference type="InterPro" id="IPR001597">
    <property type="entry name" value="ArAA_b-elim_lyase/Thr_aldolase"/>
</dbReference>
<proteinExistence type="inferred from homology"/>
<evidence type="ECO:0000313" key="5">
    <source>
        <dbReference type="EMBL" id="AIF41122.1"/>
    </source>
</evidence>
<dbReference type="InterPro" id="IPR015422">
    <property type="entry name" value="PyrdxlP-dep_Trfase_small"/>
</dbReference>
<evidence type="ECO:0000259" key="4">
    <source>
        <dbReference type="Pfam" id="PF01212"/>
    </source>
</evidence>
<evidence type="ECO:0000256" key="3">
    <source>
        <dbReference type="ARBA" id="ARBA00022898"/>
    </source>
</evidence>
<dbReference type="Proteomes" id="UP000027986">
    <property type="component" value="Chromosome"/>
</dbReference>
<dbReference type="KEGG" id="dni:HX89_09380"/>
<dbReference type="HOGENOM" id="CLU_049619_0_0_11"/>
<dbReference type="PANTHER" id="PTHR48097:SF5">
    <property type="entry name" value="LOW SPECIFICITY L-THREONINE ALDOLASE"/>
    <property type="match status" value="1"/>
</dbReference>
<dbReference type="PANTHER" id="PTHR48097">
    <property type="entry name" value="L-THREONINE ALDOLASE-RELATED"/>
    <property type="match status" value="1"/>
</dbReference>
<dbReference type="Gene3D" id="3.40.640.10">
    <property type="entry name" value="Type I PLP-dependent aspartate aminotransferase-like (Major domain)"/>
    <property type="match status" value="1"/>
</dbReference>
<dbReference type="Pfam" id="PF01212">
    <property type="entry name" value="Beta_elim_lyase"/>
    <property type="match status" value="1"/>
</dbReference>
<dbReference type="AlphaFoldDB" id="A0A075JIJ7"/>
<reference evidence="5 6" key="1">
    <citation type="submission" date="2014-07" db="EMBL/GenBank/DDBJ databases">
        <title>Genome Sequencing of Dermacoccus nishinomiyaensis.</title>
        <authorList>
            <person name="Hong K.W."/>
            <person name="Chan K.G."/>
        </authorList>
    </citation>
    <scope>NUCLEOTIDE SEQUENCE [LARGE SCALE GENOMIC DNA]</scope>
    <source>
        <strain evidence="5 6">M25</strain>
    </source>
</reference>
<name>A0A075JIJ7_9MICO</name>
<gene>
    <name evidence="5" type="ORF">HX89_09380</name>
</gene>
<dbReference type="GO" id="GO:0016829">
    <property type="term" value="F:lyase activity"/>
    <property type="evidence" value="ECO:0007669"/>
    <property type="project" value="InterPro"/>
</dbReference>
<feature type="domain" description="Aromatic amino acid beta-eliminating lyase/threonine aldolase" evidence="4">
    <location>
        <begin position="16"/>
        <end position="287"/>
    </location>
</feature>
<dbReference type="OrthoDB" id="9774495at2"/>
<sequence>MKHEPFEALHDTARRDFASDNYAGMHPRVVEALAAANGGHQGAYGADDYTQRLQEVVRGHFGDDAIAYPVFNGTGANVLALQSMLPRWGAVIAATTAHIHVDEGGAPERTGGLKLLTVETEDGKLTPELINREAWGFGDEHRAQAGVVSITQSSELGTLYTPDEIAAIAEHSHRLGLKVHLDGARLSNAAAALEVPLRAITTDAGVDAISLGGTKNGAMLAEAVVALTPEACAGLGFSRKFLMQLTSKMRFVSAQLLALYDGELWRENATQANAAARRLRAGIEAEQARGALGEVAFTQPTQVNAVFATLPADVANRLRESYRFYDWDEARGEVRWMCSFDTRDEDVDAFVAALVAASRRGGETGSA</sequence>
<keyword evidence="6" id="KW-1185">Reference proteome</keyword>
<dbReference type="GO" id="GO:0006520">
    <property type="term" value="P:amino acid metabolic process"/>
    <property type="evidence" value="ECO:0007669"/>
    <property type="project" value="InterPro"/>
</dbReference>
<comment type="cofactor">
    <cofactor evidence="1">
        <name>pyridoxal 5'-phosphate</name>
        <dbReference type="ChEBI" id="CHEBI:597326"/>
    </cofactor>
</comment>
<evidence type="ECO:0000313" key="6">
    <source>
        <dbReference type="Proteomes" id="UP000027986"/>
    </source>
</evidence>
<accession>A0A075JIJ7</accession>
<evidence type="ECO:0000256" key="2">
    <source>
        <dbReference type="ARBA" id="ARBA00006966"/>
    </source>
</evidence>
<comment type="similarity">
    <text evidence="2">Belongs to the threonine aldolase family.</text>
</comment>
<dbReference type="GeneID" id="41841350"/>
<dbReference type="Gene3D" id="3.90.1150.10">
    <property type="entry name" value="Aspartate Aminotransferase, domain 1"/>
    <property type="match status" value="1"/>
</dbReference>
<evidence type="ECO:0000256" key="1">
    <source>
        <dbReference type="ARBA" id="ARBA00001933"/>
    </source>
</evidence>